<feature type="compositionally biased region" description="Basic and acidic residues" evidence="1">
    <location>
        <begin position="1"/>
        <end position="23"/>
    </location>
</feature>
<feature type="region of interest" description="Disordered" evidence="1">
    <location>
        <begin position="1"/>
        <end position="57"/>
    </location>
</feature>
<reference evidence="2 3" key="1">
    <citation type="submission" date="2019-07" db="EMBL/GenBank/DDBJ databases">
        <title>Chromosome genome assembly for large yellow croaker.</title>
        <authorList>
            <person name="Xiao S."/>
        </authorList>
    </citation>
    <scope>NUCLEOTIDE SEQUENCE [LARGE SCALE GENOMIC DNA]</scope>
    <source>
        <strain evidence="2">JMULYC20181020</strain>
        <tissue evidence="2">Muscle</tissue>
    </source>
</reference>
<gene>
    <name evidence="2" type="ORF">D5F01_LYC11183</name>
</gene>
<accession>A0A6G0IE20</accession>
<name>A0A6G0IE20_LARCR</name>
<organism evidence="2 3">
    <name type="scientific">Larimichthys crocea</name>
    <name type="common">Large yellow croaker</name>
    <name type="synonym">Pseudosciaena crocea</name>
    <dbReference type="NCBI Taxonomy" id="215358"/>
    <lineage>
        <taxon>Eukaryota</taxon>
        <taxon>Metazoa</taxon>
        <taxon>Chordata</taxon>
        <taxon>Craniata</taxon>
        <taxon>Vertebrata</taxon>
        <taxon>Euteleostomi</taxon>
        <taxon>Actinopterygii</taxon>
        <taxon>Neopterygii</taxon>
        <taxon>Teleostei</taxon>
        <taxon>Neoteleostei</taxon>
        <taxon>Acanthomorphata</taxon>
        <taxon>Eupercaria</taxon>
        <taxon>Sciaenidae</taxon>
        <taxon>Larimichthys</taxon>
    </lineage>
</organism>
<dbReference type="Proteomes" id="UP000424527">
    <property type="component" value="Unassembled WGS sequence"/>
</dbReference>
<protein>
    <submittedName>
        <fullName evidence="2">Uncharacterized protein</fullName>
    </submittedName>
</protein>
<sequence length="169" mass="19163">MKDISQSEEGWAKRDGAKPRGESLKFYSAPTKVPVPKRGKSAQRKDENNSSDDIITKGSDPATEAIECCIRAILNSEDTAGHLFLLNHYAIGVILHGTREQMARQGLKSYFKMRRNRLGKEDWDDIKWKPGKIAHNYQEDDRSCGVFVMQMAKMTILDYPDIPTQGMSR</sequence>
<evidence type="ECO:0000313" key="3">
    <source>
        <dbReference type="Proteomes" id="UP000424527"/>
    </source>
</evidence>
<dbReference type="AlphaFoldDB" id="A0A6G0IE20"/>
<proteinExistence type="predicted"/>
<evidence type="ECO:0000313" key="2">
    <source>
        <dbReference type="EMBL" id="KAE8289482.1"/>
    </source>
</evidence>
<keyword evidence="3" id="KW-1185">Reference proteome</keyword>
<comment type="caution">
    <text evidence="2">The sequence shown here is derived from an EMBL/GenBank/DDBJ whole genome shotgun (WGS) entry which is preliminary data.</text>
</comment>
<dbReference type="EMBL" id="REGW02000011">
    <property type="protein sequence ID" value="KAE8289482.1"/>
    <property type="molecule type" value="Genomic_DNA"/>
</dbReference>
<evidence type="ECO:0000256" key="1">
    <source>
        <dbReference type="SAM" id="MobiDB-lite"/>
    </source>
</evidence>